<proteinExistence type="predicted"/>
<comment type="caution">
    <text evidence="2">The sequence shown here is derived from an EMBL/GenBank/DDBJ whole genome shotgun (WGS) entry which is preliminary data.</text>
</comment>
<organism evidence="2 3">
    <name type="scientific">Mycena venus</name>
    <dbReference type="NCBI Taxonomy" id="2733690"/>
    <lineage>
        <taxon>Eukaryota</taxon>
        <taxon>Fungi</taxon>
        <taxon>Dikarya</taxon>
        <taxon>Basidiomycota</taxon>
        <taxon>Agaricomycotina</taxon>
        <taxon>Agaricomycetes</taxon>
        <taxon>Agaricomycetidae</taxon>
        <taxon>Agaricales</taxon>
        <taxon>Marasmiineae</taxon>
        <taxon>Mycenaceae</taxon>
        <taxon>Mycena</taxon>
    </lineage>
</organism>
<dbReference type="EMBL" id="JACAZI010000038">
    <property type="protein sequence ID" value="KAF7328138.1"/>
    <property type="molecule type" value="Genomic_DNA"/>
</dbReference>
<dbReference type="AlphaFoldDB" id="A0A8H6TZ48"/>
<dbReference type="Gene3D" id="3.40.50.300">
    <property type="entry name" value="P-loop containing nucleotide triphosphate hydrolases"/>
    <property type="match status" value="1"/>
</dbReference>
<sequence>MVPRRAPMRPPVLMEPSIMQLSKAPQASQQHSIDINSVPIAVLDQTDDPLPQIPRFRLLVVGRAGSGKSSLISHAFGVEVETISEYTPTYSDIETEIKTPNNDRFRLHDSMGIEPGDRKKFEITKRFFENRCSEDTPIEDRVHIVWLCIQIPTSGQRLFEAGDVEFLKLAFDLEVPILVVFTKFDRLVSRELMRTLDLLEPEAMAHAVAAAEATFRTICLEASMDIDRRIVDQYARTSGLGIRHLDDSALSALAGLIEKTRVLGKTHIEGVTWWTFAMAQRASVEQKIHGSIDIGMRRYWRGLASSTKFANMSLKKCLEIVHQDIIDSWNIYDPNHYLSGEEFHDQIKSLVQLVTPELLDSKLPDLDTIEHWLGLAVGPASPLLGPASLAIGLSAWFVKWATRIYETTPEVLRCFIGYIVDLTLILDEIFRLVISRRTPGSSLTQVEVNIAVETYRNTGMQAVHGEIRKYVNKATFAEILDSNKAEEKVKILILKYSSVAAKEKDTSD</sequence>
<evidence type="ECO:0000313" key="2">
    <source>
        <dbReference type="EMBL" id="KAF7328138.1"/>
    </source>
</evidence>
<dbReference type="InterPro" id="IPR006073">
    <property type="entry name" value="GTP-bd"/>
</dbReference>
<dbReference type="Proteomes" id="UP000620124">
    <property type="component" value="Unassembled WGS sequence"/>
</dbReference>
<dbReference type="Pfam" id="PF01926">
    <property type="entry name" value="MMR_HSR1"/>
    <property type="match status" value="1"/>
</dbReference>
<feature type="domain" description="G" evidence="1">
    <location>
        <begin position="58"/>
        <end position="183"/>
    </location>
</feature>
<gene>
    <name evidence="2" type="ORF">MVEN_02571000</name>
</gene>
<protein>
    <submittedName>
        <fullName evidence="2">G domain-containing protein</fullName>
    </submittedName>
</protein>
<evidence type="ECO:0000313" key="3">
    <source>
        <dbReference type="Proteomes" id="UP000620124"/>
    </source>
</evidence>
<dbReference type="GO" id="GO:0005525">
    <property type="term" value="F:GTP binding"/>
    <property type="evidence" value="ECO:0007669"/>
    <property type="project" value="InterPro"/>
</dbReference>
<keyword evidence="3" id="KW-1185">Reference proteome</keyword>
<dbReference type="OrthoDB" id="391988at2759"/>
<dbReference type="CDD" id="cd00882">
    <property type="entry name" value="Ras_like_GTPase"/>
    <property type="match status" value="1"/>
</dbReference>
<reference evidence="2" key="1">
    <citation type="submission" date="2020-05" db="EMBL/GenBank/DDBJ databases">
        <title>Mycena genomes resolve the evolution of fungal bioluminescence.</title>
        <authorList>
            <person name="Tsai I.J."/>
        </authorList>
    </citation>
    <scope>NUCLEOTIDE SEQUENCE</scope>
    <source>
        <strain evidence="2">CCC161011</strain>
    </source>
</reference>
<dbReference type="InterPro" id="IPR027417">
    <property type="entry name" value="P-loop_NTPase"/>
</dbReference>
<accession>A0A8H6TZ48</accession>
<evidence type="ECO:0000259" key="1">
    <source>
        <dbReference type="Pfam" id="PF01926"/>
    </source>
</evidence>
<name>A0A8H6TZ48_9AGAR</name>
<dbReference type="SUPFAM" id="SSF52540">
    <property type="entry name" value="P-loop containing nucleoside triphosphate hydrolases"/>
    <property type="match status" value="1"/>
</dbReference>